<keyword evidence="1" id="KW-0862">Zinc</keyword>
<feature type="compositionally biased region" description="Basic residues" evidence="3">
    <location>
        <begin position="248"/>
        <end position="257"/>
    </location>
</feature>
<dbReference type="InterPro" id="IPR013083">
    <property type="entry name" value="Znf_RING/FYVE/PHD"/>
</dbReference>
<protein>
    <recommendedName>
        <fullName evidence="4">RING-type domain-containing protein</fullName>
    </recommendedName>
</protein>
<gene>
    <name evidence="5" type="ORF">D9619_012195</name>
</gene>
<accession>A0A8H5B9J8</accession>
<feature type="domain" description="RING-type" evidence="4">
    <location>
        <begin position="13"/>
        <end position="50"/>
    </location>
</feature>
<keyword evidence="6" id="KW-1185">Reference proteome</keyword>
<feature type="region of interest" description="Disordered" evidence="3">
    <location>
        <begin position="214"/>
        <end position="257"/>
    </location>
</feature>
<dbReference type="InterPro" id="IPR001841">
    <property type="entry name" value="Znf_RING"/>
</dbReference>
<organism evidence="5 6">
    <name type="scientific">Psilocybe cf. subviscida</name>
    <dbReference type="NCBI Taxonomy" id="2480587"/>
    <lineage>
        <taxon>Eukaryota</taxon>
        <taxon>Fungi</taxon>
        <taxon>Dikarya</taxon>
        <taxon>Basidiomycota</taxon>
        <taxon>Agaricomycotina</taxon>
        <taxon>Agaricomycetes</taxon>
        <taxon>Agaricomycetidae</taxon>
        <taxon>Agaricales</taxon>
        <taxon>Agaricineae</taxon>
        <taxon>Strophariaceae</taxon>
        <taxon>Psilocybe</taxon>
    </lineage>
</organism>
<name>A0A8H5B9J8_9AGAR</name>
<dbReference type="EMBL" id="JAACJJ010000031">
    <property type="protein sequence ID" value="KAF5318127.1"/>
    <property type="molecule type" value="Genomic_DNA"/>
</dbReference>
<keyword evidence="2" id="KW-0175">Coiled coil</keyword>
<feature type="compositionally biased region" description="Basic residues" evidence="3">
    <location>
        <begin position="214"/>
        <end position="223"/>
    </location>
</feature>
<evidence type="ECO:0000256" key="1">
    <source>
        <dbReference type="PROSITE-ProRule" id="PRU00175"/>
    </source>
</evidence>
<proteinExistence type="predicted"/>
<dbReference type="AlphaFoldDB" id="A0A8H5B9J8"/>
<comment type="caution">
    <text evidence="5">The sequence shown here is derived from an EMBL/GenBank/DDBJ whole genome shotgun (WGS) entry which is preliminary data.</text>
</comment>
<keyword evidence="1" id="KW-0863">Zinc-finger</keyword>
<dbReference type="Gene3D" id="1.20.120.330">
    <property type="entry name" value="Nucleotidyltransferases domain 2"/>
    <property type="match status" value="1"/>
</dbReference>
<dbReference type="Gene3D" id="3.30.40.10">
    <property type="entry name" value="Zinc/RING finger domain, C3HC4 (zinc finger)"/>
    <property type="match status" value="1"/>
</dbReference>
<sequence>MPKASSSSNSARCPICTEPFPLDQILVLHCGHGFCFKCTTTVEKKCWVCRTPLAGLAPHRIYLDAEKHDAVIEGLNKIDLDAPAGSVAKAGGKIQRLLNKPDPELLQAVLDAKRDMEERITPMFEKFEQMRDENERLLTKYNEAKTKVEREKRKLGDAKKAVDAAQEDLSRQTERMRDYKACIKSKEEEIAELKAALELKDKQINLANKKLKVLAKQDKKRRRQSQDGDISLQVITPPSDSEDPAAHPVKRRKQSVS</sequence>
<evidence type="ECO:0000313" key="6">
    <source>
        <dbReference type="Proteomes" id="UP000567179"/>
    </source>
</evidence>
<evidence type="ECO:0000256" key="2">
    <source>
        <dbReference type="SAM" id="Coils"/>
    </source>
</evidence>
<keyword evidence="1" id="KW-0479">Metal-binding</keyword>
<dbReference type="GO" id="GO:0008270">
    <property type="term" value="F:zinc ion binding"/>
    <property type="evidence" value="ECO:0007669"/>
    <property type="project" value="UniProtKB-KW"/>
</dbReference>
<feature type="coiled-coil region" evidence="2">
    <location>
        <begin position="127"/>
        <end position="210"/>
    </location>
</feature>
<dbReference type="SMART" id="SM00184">
    <property type="entry name" value="RING"/>
    <property type="match status" value="1"/>
</dbReference>
<evidence type="ECO:0000313" key="5">
    <source>
        <dbReference type="EMBL" id="KAF5318127.1"/>
    </source>
</evidence>
<evidence type="ECO:0000259" key="4">
    <source>
        <dbReference type="PROSITE" id="PS50089"/>
    </source>
</evidence>
<dbReference type="PROSITE" id="PS50089">
    <property type="entry name" value="ZF_RING_2"/>
    <property type="match status" value="1"/>
</dbReference>
<evidence type="ECO:0000256" key="3">
    <source>
        <dbReference type="SAM" id="MobiDB-lite"/>
    </source>
</evidence>
<dbReference type="SUPFAM" id="SSF57850">
    <property type="entry name" value="RING/U-box"/>
    <property type="match status" value="1"/>
</dbReference>
<dbReference type="OrthoDB" id="8062037at2759"/>
<reference evidence="5 6" key="1">
    <citation type="journal article" date="2020" name="ISME J.">
        <title>Uncovering the hidden diversity of litter-decomposition mechanisms in mushroom-forming fungi.</title>
        <authorList>
            <person name="Floudas D."/>
            <person name="Bentzer J."/>
            <person name="Ahren D."/>
            <person name="Johansson T."/>
            <person name="Persson P."/>
            <person name="Tunlid A."/>
        </authorList>
    </citation>
    <scope>NUCLEOTIDE SEQUENCE [LARGE SCALE GENOMIC DNA]</scope>
    <source>
        <strain evidence="5 6">CBS 101986</strain>
    </source>
</reference>
<dbReference type="Proteomes" id="UP000567179">
    <property type="component" value="Unassembled WGS sequence"/>
</dbReference>